<dbReference type="OMA" id="YCLENCH"/>
<dbReference type="AlphaFoldDB" id="A1CPY7"/>
<accession>A1CPY7</accession>
<evidence type="ECO:0000313" key="2">
    <source>
        <dbReference type="EMBL" id="EAW07708.1"/>
    </source>
</evidence>
<dbReference type="PROSITE" id="PS50181">
    <property type="entry name" value="FBOX"/>
    <property type="match status" value="1"/>
</dbReference>
<evidence type="ECO:0000313" key="3">
    <source>
        <dbReference type="Proteomes" id="UP000006701"/>
    </source>
</evidence>
<dbReference type="GeneID" id="4701915"/>
<dbReference type="RefSeq" id="XP_001269134.1">
    <property type="nucleotide sequence ID" value="XM_001269133.1"/>
</dbReference>
<keyword evidence="3" id="KW-1185">Reference proteome</keyword>
<gene>
    <name evidence="2" type="ORF">ACLA_024230</name>
</gene>
<organism evidence="2 3">
    <name type="scientific">Aspergillus clavatus (strain ATCC 1007 / CBS 513.65 / DSM 816 / NCTC 3887 / NRRL 1 / QM 1276 / 107)</name>
    <dbReference type="NCBI Taxonomy" id="344612"/>
    <lineage>
        <taxon>Eukaryota</taxon>
        <taxon>Fungi</taxon>
        <taxon>Dikarya</taxon>
        <taxon>Ascomycota</taxon>
        <taxon>Pezizomycotina</taxon>
        <taxon>Eurotiomycetes</taxon>
        <taxon>Eurotiomycetidae</taxon>
        <taxon>Eurotiales</taxon>
        <taxon>Aspergillaceae</taxon>
        <taxon>Aspergillus</taxon>
        <taxon>Aspergillus subgen. Fumigati</taxon>
    </lineage>
</organism>
<dbReference type="EMBL" id="DS027059">
    <property type="protein sequence ID" value="EAW07708.1"/>
    <property type="molecule type" value="Genomic_DNA"/>
</dbReference>
<dbReference type="Gene3D" id="1.20.1280.50">
    <property type="match status" value="1"/>
</dbReference>
<dbReference type="InterPro" id="IPR036047">
    <property type="entry name" value="F-box-like_dom_sf"/>
</dbReference>
<dbReference type="HOGENOM" id="CLU_496034_0_0_1"/>
<reference evidence="2 3" key="1">
    <citation type="journal article" date="2008" name="PLoS Genet.">
        <title>Genomic islands in the pathogenic filamentous fungus Aspergillus fumigatus.</title>
        <authorList>
            <person name="Fedorova N.D."/>
            <person name="Khaldi N."/>
            <person name="Joardar V.S."/>
            <person name="Maiti R."/>
            <person name="Amedeo P."/>
            <person name="Anderson M.J."/>
            <person name="Crabtree J."/>
            <person name="Silva J.C."/>
            <person name="Badger J.H."/>
            <person name="Albarraq A."/>
            <person name="Angiuoli S."/>
            <person name="Bussey H."/>
            <person name="Bowyer P."/>
            <person name="Cotty P.J."/>
            <person name="Dyer P.S."/>
            <person name="Egan A."/>
            <person name="Galens K."/>
            <person name="Fraser-Liggett C.M."/>
            <person name="Haas B.J."/>
            <person name="Inman J.M."/>
            <person name="Kent R."/>
            <person name="Lemieux S."/>
            <person name="Malavazi I."/>
            <person name="Orvis J."/>
            <person name="Roemer T."/>
            <person name="Ronning C.M."/>
            <person name="Sundaram J.P."/>
            <person name="Sutton G."/>
            <person name="Turner G."/>
            <person name="Venter J.C."/>
            <person name="White O.R."/>
            <person name="Whitty B.R."/>
            <person name="Youngman P."/>
            <person name="Wolfe K.H."/>
            <person name="Goldman G.H."/>
            <person name="Wortman J.R."/>
            <person name="Jiang B."/>
            <person name="Denning D.W."/>
            <person name="Nierman W.C."/>
        </authorList>
    </citation>
    <scope>NUCLEOTIDE SEQUENCE [LARGE SCALE GENOMIC DNA]</scope>
    <source>
        <strain evidence="3">ATCC 1007 / CBS 513.65 / DSM 816 / NCTC 3887 / NRRL 1</strain>
    </source>
</reference>
<dbReference type="OrthoDB" id="5126814at2759"/>
<dbReference type="InterPro" id="IPR001810">
    <property type="entry name" value="F-box_dom"/>
</dbReference>
<evidence type="ECO:0000259" key="1">
    <source>
        <dbReference type="PROSITE" id="PS50181"/>
    </source>
</evidence>
<dbReference type="Proteomes" id="UP000006701">
    <property type="component" value="Unassembled WGS sequence"/>
</dbReference>
<sequence>MATHLPTELLQSILLSLDLESFYSARLTCSSWHHAASNPFILRSALAEAPVSLPATTQDTLTATQAWNTYLTQFAHRTLLDRRLGVEKQASKRLLPAGYSSPSTTVALSPDGTKVVALKGARIMLHDFHRDTCTSSFALSRSLYPVWACVCRALVYGAGAGAGTSPLAFSERYAKSHIALSSRGDLVAVALGRTIQIYDLAEKTLAQPPAEFVLGDKTTEFVVAPPPQTYQETDGVVESVAFAGDDDLLLRVVIGRESGSSAHIRVRYLGDPARASSTSTSAESDVASNTERDRDRLAYWRANLNRIYLDSAALAASLSQPTYSEPISLTGLLVLPNSLASRLSPYPTEPSYTYFLCALHQGFKNSYCLARTPTPSTTSTSSQPPAPPTILFTFPTRPSDPNHLSTDKLLAATTPESTFTQHIRSLSHQRWDVANLPAATAAAPVLAVADDGALFAVYEPGAGHSYRGSGGAVYVYSLAGVGGGPTEGEREEIPAWSFLLDIVDVEVEGIRVTREPERESEKSEWGGGRRASYMITAIAGGKLLEWRLK</sequence>
<proteinExistence type="predicted"/>
<dbReference type="CDD" id="cd09917">
    <property type="entry name" value="F-box_SF"/>
    <property type="match status" value="1"/>
</dbReference>
<dbReference type="Pfam" id="PF12937">
    <property type="entry name" value="F-box-like"/>
    <property type="match status" value="1"/>
</dbReference>
<protein>
    <submittedName>
        <fullName evidence="2">F-box domain protein</fullName>
    </submittedName>
</protein>
<dbReference type="SUPFAM" id="SSF81383">
    <property type="entry name" value="F-box domain"/>
    <property type="match status" value="1"/>
</dbReference>
<dbReference type="eggNOG" id="ENOG502T1HU">
    <property type="taxonomic scope" value="Eukaryota"/>
</dbReference>
<dbReference type="KEGG" id="act:ACLA_024230"/>
<feature type="domain" description="F-box" evidence="1">
    <location>
        <begin position="1"/>
        <end position="45"/>
    </location>
</feature>
<dbReference type="VEuPathDB" id="FungiDB:ACLA_024230"/>
<dbReference type="SUPFAM" id="SSF82171">
    <property type="entry name" value="DPP6 N-terminal domain-like"/>
    <property type="match status" value="1"/>
</dbReference>
<name>A1CPY7_ASPCL</name>